<dbReference type="GO" id="GO:0003723">
    <property type="term" value="F:RNA binding"/>
    <property type="evidence" value="ECO:0007669"/>
    <property type="project" value="UniProtKB-UniRule"/>
</dbReference>
<name>A0A1D1ZUC8_AUXPR</name>
<evidence type="ECO:0000256" key="1">
    <source>
        <dbReference type="ARBA" id="ARBA00022884"/>
    </source>
</evidence>
<dbReference type="InterPro" id="IPR035979">
    <property type="entry name" value="RBD_domain_sf"/>
</dbReference>
<feature type="compositionally biased region" description="Low complexity" evidence="3">
    <location>
        <begin position="285"/>
        <end position="305"/>
    </location>
</feature>
<reference evidence="5" key="1">
    <citation type="submission" date="2015-08" db="EMBL/GenBank/DDBJ databases">
        <authorList>
            <person name="Babu N.S."/>
            <person name="Beckwith C.J."/>
            <person name="Beseler K.G."/>
            <person name="Brison A."/>
            <person name="Carone J.V."/>
            <person name="Caskin T.P."/>
            <person name="Diamond M."/>
            <person name="Durham M.E."/>
            <person name="Foxe J.M."/>
            <person name="Go M."/>
            <person name="Henderson B.A."/>
            <person name="Jones I.B."/>
            <person name="McGettigan J.A."/>
            <person name="Micheletti S.J."/>
            <person name="Nasrallah M.E."/>
            <person name="Ortiz D."/>
            <person name="Piller C.R."/>
            <person name="Privatt S.R."/>
            <person name="Schneider S.L."/>
            <person name="Sharp S."/>
            <person name="Smith T.C."/>
            <person name="Stanton J.D."/>
            <person name="Ullery H.E."/>
            <person name="Wilson R.J."/>
            <person name="Serrano M.G."/>
            <person name="Buck G."/>
            <person name="Lee V."/>
            <person name="Wang Y."/>
            <person name="Carvalho R."/>
            <person name="Voegtly L."/>
            <person name="Shi R."/>
            <person name="Duckworth R."/>
            <person name="Johnson A."/>
            <person name="Loviza R."/>
            <person name="Walstead R."/>
            <person name="Shah Z."/>
            <person name="Kiflezghi M."/>
            <person name="Wade K."/>
            <person name="Ball S.L."/>
            <person name="Bradley K.W."/>
            <person name="Asai D.J."/>
            <person name="Bowman C.A."/>
            <person name="Russell D.A."/>
            <person name="Pope W.H."/>
            <person name="Jacobs-Sera D."/>
            <person name="Hendrix R.W."/>
            <person name="Hatfull G.F."/>
        </authorList>
    </citation>
    <scope>NUCLEOTIDE SEQUENCE</scope>
</reference>
<dbReference type="InterPro" id="IPR007201">
    <property type="entry name" value="Mei2-like_Rrm_C"/>
</dbReference>
<feature type="region of interest" description="Disordered" evidence="3">
    <location>
        <begin position="285"/>
        <end position="320"/>
    </location>
</feature>
<dbReference type="InterPro" id="IPR012677">
    <property type="entry name" value="Nucleotide-bd_a/b_plait_sf"/>
</dbReference>
<dbReference type="PANTHER" id="PTHR23189">
    <property type="entry name" value="RNA RECOGNITION MOTIF-CONTAINING"/>
    <property type="match status" value="1"/>
</dbReference>
<dbReference type="InterPro" id="IPR034454">
    <property type="entry name" value="MEI2-like_RRM3"/>
</dbReference>
<accession>A0A1D1ZUC8</accession>
<dbReference type="SUPFAM" id="SSF54928">
    <property type="entry name" value="RNA-binding domain, RBD"/>
    <property type="match status" value="2"/>
</dbReference>
<evidence type="ECO:0000256" key="2">
    <source>
        <dbReference type="PROSITE-ProRule" id="PRU00176"/>
    </source>
</evidence>
<dbReference type="Pfam" id="PF04059">
    <property type="entry name" value="RRM_2"/>
    <property type="match status" value="1"/>
</dbReference>
<dbReference type="PROSITE" id="PS50102">
    <property type="entry name" value="RRM"/>
    <property type="match status" value="1"/>
</dbReference>
<proteinExistence type="predicted"/>
<feature type="compositionally biased region" description="Polar residues" evidence="3">
    <location>
        <begin position="30"/>
        <end position="41"/>
    </location>
</feature>
<dbReference type="InterPro" id="IPR000504">
    <property type="entry name" value="RRM_dom"/>
</dbReference>
<feature type="compositionally biased region" description="Basic residues" evidence="3">
    <location>
        <begin position="582"/>
        <end position="602"/>
    </location>
</feature>
<evidence type="ECO:0000256" key="3">
    <source>
        <dbReference type="SAM" id="MobiDB-lite"/>
    </source>
</evidence>
<gene>
    <name evidence="5" type="ORF">g.39816</name>
</gene>
<feature type="domain" description="RRM" evidence="4">
    <location>
        <begin position="130"/>
        <end position="203"/>
    </location>
</feature>
<dbReference type="AlphaFoldDB" id="A0A1D1ZUC8"/>
<dbReference type="Gene3D" id="3.30.70.330">
    <property type="match status" value="1"/>
</dbReference>
<keyword evidence="1 2" id="KW-0694">RNA-binding</keyword>
<protein>
    <recommendedName>
        <fullName evidence="4">RRM domain-containing protein</fullName>
    </recommendedName>
</protein>
<organism evidence="5">
    <name type="scientific">Auxenochlorella protothecoides</name>
    <name type="common">Green microalga</name>
    <name type="synonym">Chlorella protothecoides</name>
    <dbReference type="NCBI Taxonomy" id="3075"/>
    <lineage>
        <taxon>Eukaryota</taxon>
        <taxon>Viridiplantae</taxon>
        <taxon>Chlorophyta</taxon>
        <taxon>core chlorophytes</taxon>
        <taxon>Trebouxiophyceae</taxon>
        <taxon>Chlorellales</taxon>
        <taxon>Chlorellaceae</taxon>
        <taxon>Auxenochlorella</taxon>
    </lineage>
</organism>
<feature type="compositionally biased region" description="Low complexity" evidence="3">
    <location>
        <begin position="571"/>
        <end position="581"/>
    </location>
</feature>
<dbReference type="EMBL" id="GDKF01008048">
    <property type="protein sequence ID" value="JAT70574.1"/>
    <property type="molecule type" value="Transcribed_RNA"/>
</dbReference>
<evidence type="ECO:0000259" key="4">
    <source>
        <dbReference type="PROSITE" id="PS50102"/>
    </source>
</evidence>
<feature type="region of interest" description="Disordered" evidence="3">
    <location>
        <begin position="1"/>
        <end position="41"/>
    </location>
</feature>
<feature type="region of interest" description="Disordered" evidence="3">
    <location>
        <begin position="556"/>
        <end position="609"/>
    </location>
</feature>
<evidence type="ECO:0000313" key="5">
    <source>
        <dbReference type="EMBL" id="JAT70574.1"/>
    </source>
</evidence>
<sequence>MDPPKDQFADPPTGSSPLEQPSLFPGYSASPGSTSPPHATSEYTATLHRLYGSLSQLAASSSRSSLPGILEEGGTGERAPEFLSADLDSSPWHMQPARGPALCALGLPFPAANAPGGQTAGAPPQREPARSLRLTCSSGSPVPEETIYMMAEAYGEVAGVSRAADGSALLSFHDSRAAVLAEHMMDGVEVGPGRSLRVSAAPRGEGPAPGALLAAATHGPLDGAELARLLARYGDVAGVRHDPVHPARARVDFYDARAAAAALQGLAAGDDAALRSGARLVLTQASGSPPAAAPGAPAAAPPAAGGHLGRPPVAPSSAQHQYPAIEEQLAAAGLAGRGSPPGMPRSALGSSAALLAGAGLDDGGRAPALGHLPFSASAPVLDALLLGGAPGATLAAAQQQAAEAAQAARRHASMLRSLSEMSLEGLGGYGAGGGAGGGGGPAPLGLVGPSLSAGDLFGLSNAAAIQALYGVQDGAHGGGGGSLWPPASAPGAGAGPANWSDALLGGAGAGTGGVADISAAIAAQQQQQALLTQQLLGGGGAGAGLQPGAQYGDAAGGGGWGAPGHAHGGLHHQAGAGQAPHHAPHQHQQHHHGQQHHHHVPRSRSEAALGGRLARRPLDAGAEAERRAQQERLYALDVARIAAGEDRRTTLMIRNIPNKYTQKMLLALIEEQFRGAFDFFYLPIDFKNKCNVGYAFINMVRPSSIPGLVAELHGKRWPKFNSEKVCCITYGRIQGKAALVQHFQNSSLLHEDKRCRPILFHTEGELAGEPETFPPEP</sequence>
<dbReference type="CDD" id="cd12531">
    <property type="entry name" value="RRM3_MEI2_like"/>
    <property type="match status" value="1"/>
</dbReference>